<dbReference type="KEGG" id="rsz:108809804"/>
<dbReference type="InterPro" id="IPR009721">
    <property type="entry name" value="O-acyltransferase_WSD1_C"/>
</dbReference>
<evidence type="ECO:0000256" key="4">
    <source>
        <dbReference type="ARBA" id="ARBA00005189"/>
    </source>
</evidence>
<keyword evidence="18" id="KW-1185">Reference proteome</keyword>
<dbReference type="Pfam" id="PF06974">
    <property type="entry name" value="WS_DGAT_C"/>
    <property type="match status" value="1"/>
</dbReference>
<reference evidence="19" key="2">
    <citation type="submission" date="2025-08" db="UniProtKB">
        <authorList>
            <consortium name="RefSeq"/>
        </authorList>
    </citation>
    <scope>IDENTIFICATION</scope>
    <source>
        <tissue evidence="19">Leaf</tissue>
    </source>
</reference>
<organism evidence="18 19">
    <name type="scientific">Raphanus sativus</name>
    <name type="common">Radish</name>
    <name type="synonym">Raphanus raphanistrum var. sativus</name>
    <dbReference type="NCBI Taxonomy" id="3726"/>
    <lineage>
        <taxon>Eukaryota</taxon>
        <taxon>Viridiplantae</taxon>
        <taxon>Streptophyta</taxon>
        <taxon>Embryophyta</taxon>
        <taxon>Tracheophyta</taxon>
        <taxon>Spermatophyta</taxon>
        <taxon>Magnoliopsida</taxon>
        <taxon>eudicotyledons</taxon>
        <taxon>Gunneridae</taxon>
        <taxon>Pentapetalae</taxon>
        <taxon>rosids</taxon>
        <taxon>malvids</taxon>
        <taxon>Brassicales</taxon>
        <taxon>Brassicaceae</taxon>
        <taxon>Brassiceae</taxon>
        <taxon>Raphanus</taxon>
    </lineage>
</organism>
<dbReference type="FunFam" id="3.30.559.10:FF:000033">
    <property type="entry name" value="O-acyltransferase (WSD1-like) family protein"/>
    <property type="match status" value="1"/>
</dbReference>
<dbReference type="InterPro" id="IPR045034">
    <property type="entry name" value="O-acyltransferase_WSD1-like"/>
</dbReference>
<evidence type="ECO:0000259" key="16">
    <source>
        <dbReference type="Pfam" id="PF03007"/>
    </source>
</evidence>
<dbReference type="GO" id="GO:0005886">
    <property type="term" value="C:plasma membrane"/>
    <property type="evidence" value="ECO:0007669"/>
    <property type="project" value="UniProtKB-SubCell"/>
</dbReference>
<accession>A0A6J0JRQ7</accession>
<evidence type="ECO:0000256" key="10">
    <source>
        <dbReference type="ARBA" id="ARBA00023136"/>
    </source>
</evidence>
<evidence type="ECO:0000256" key="2">
    <source>
        <dbReference type="ARBA" id="ARBA00004389"/>
    </source>
</evidence>
<evidence type="ECO:0000256" key="11">
    <source>
        <dbReference type="ARBA" id="ARBA00023315"/>
    </source>
</evidence>
<keyword evidence="9 15" id="KW-1133">Transmembrane helix</keyword>
<evidence type="ECO:0000256" key="15">
    <source>
        <dbReference type="SAM" id="Phobius"/>
    </source>
</evidence>
<dbReference type="GO" id="GO:0005789">
    <property type="term" value="C:endoplasmic reticulum membrane"/>
    <property type="evidence" value="ECO:0007669"/>
    <property type="project" value="UniProtKB-SubCell"/>
</dbReference>
<dbReference type="GeneID" id="108809804"/>
<evidence type="ECO:0000259" key="17">
    <source>
        <dbReference type="Pfam" id="PF06974"/>
    </source>
</evidence>
<dbReference type="RefSeq" id="XP_018437449.1">
    <property type="nucleotide sequence ID" value="XM_018581947.2"/>
</dbReference>
<sequence length="541" mass="61230">METKVEPNAVEIKVEPNAVEIKVEPKTMEIKVEQEAMEIKIHRDIPEATVVKTKEEEEQPLSPAARVFHAPKFNCYVITVIGVKKKIEPDVVIEGLKQSLIRHPRFSSKMVNKKIKNIQTQRWVRTNVVVNDHVIVPDTQTQNIENANADKFLESYVSDLTLVPLDTSKPLWELHLLDLKTSDAENVAVLKFHHSLGDGMSLMALVLACMRKTSNADELPTLPYQNRSSRSSRSGFRFLWLFMVLWSSVMLVLNTICDALRFIATAMFLKDTKTPIKGDYRLSKPKRMSLVHHTVSLDDIKLIKTTMKMTVNDVVLGVTQAGLSLYLGKRYGEKKKIVGDDQESKSNSNDMPKRIRLRSALLINLRPTTGIQDLADMMNKGSKCRWGNMIGYIVFPFSIGLRKDPLEHLGTAKRIIDRKKNSLEAVLTFIVGKFMIKAFGVKVTANLLNKVLSNTTMSFSNLIGPIEEISFFGHPITYLAPSVYGHPHALTMHFQSYMNKMTVSLTVDPKVISNPHQLLDDWEESLRTIKTAVQERGSTYQ</sequence>
<keyword evidence="7 15" id="KW-0812">Transmembrane</keyword>
<evidence type="ECO:0000256" key="5">
    <source>
        <dbReference type="ARBA" id="ARBA00022475"/>
    </source>
</evidence>
<keyword evidence="10 15" id="KW-0472">Membrane</keyword>
<comment type="subcellular location">
    <subcellularLocation>
        <location evidence="1">Cell membrane</location>
        <topology evidence="1">Single-pass membrane protein</topology>
    </subcellularLocation>
    <subcellularLocation>
        <location evidence="2">Endoplasmic reticulum membrane</location>
        <topology evidence="2">Single-pass membrane protein</topology>
    </subcellularLocation>
</comment>
<keyword evidence="6" id="KW-0808">Transferase</keyword>
<comment type="catalytic activity">
    <reaction evidence="14">
        <text>an acyl-CoA + a 1,2-diacyl-sn-glycerol = a triacyl-sn-glycerol + CoA</text>
        <dbReference type="Rhea" id="RHEA:10868"/>
        <dbReference type="ChEBI" id="CHEBI:17815"/>
        <dbReference type="ChEBI" id="CHEBI:57287"/>
        <dbReference type="ChEBI" id="CHEBI:58342"/>
        <dbReference type="ChEBI" id="CHEBI:64615"/>
        <dbReference type="EC" id="2.3.1.20"/>
    </reaction>
</comment>
<evidence type="ECO:0000256" key="12">
    <source>
        <dbReference type="ARBA" id="ARBA00024360"/>
    </source>
</evidence>
<evidence type="ECO:0000256" key="9">
    <source>
        <dbReference type="ARBA" id="ARBA00022989"/>
    </source>
</evidence>
<reference evidence="18" key="1">
    <citation type="journal article" date="2019" name="Database">
        <title>The radish genome database (RadishGD): an integrated information resource for radish genomics.</title>
        <authorList>
            <person name="Yu H.J."/>
            <person name="Baek S."/>
            <person name="Lee Y.J."/>
            <person name="Cho A."/>
            <person name="Mun J.H."/>
        </authorList>
    </citation>
    <scope>NUCLEOTIDE SEQUENCE [LARGE SCALE GENOMIC DNA]</scope>
    <source>
        <strain evidence="18">cv. WK10039</strain>
    </source>
</reference>
<dbReference type="OrthoDB" id="619536at2759"/>
<comment type="pathway">
    <text evidence="3">Glycerolipid metabolism; triacylglycerol biosynthesis.</text>
</comment>
<dbReference type="GO" id="GO:0019432">
    <property type="term" value="P:triglyceride biosynthetic process"/>
    <property type="evidence" value="ECO:0007669"/>
    <property type="project" value="UniProtKB-UniPathway"/>
</dbReference>
<evidence type="ECO:0000313" key="19">
    <source>
        <dbReference type="RefSeq" id="XP_018437449.1"/>
    </source>
</evidence>
<comment type="catalytic activity">
    <reaction evidence="13">
        <text>a long chain fatty alcohol + a fatty acyl-CoA = a long-chain alcohol wax ester + CoA</text>
        <dbReference type="Rhea" id="RHEA:38443"/>
        <dbReference type="ChEBI" id="CHEBI:17135"/>
        <dbReference type="ChEBI" id="CHEBI:57287"/>
        <dbReference type="ChEBI" id="CHEBI:77636"/>
        <dbReference type="ChEBI" id="CHEBI:235323"/>
        <dbReference type="EC" id="2.3.1.75"/>
    </reaction>
</comment>
<dbReference type="AlphaFoldDB" id="A0A6J0JRQ7"/>
<dbReference type="Proteomes" id="UP000504610">
    <property type="component" value="Chromosome 6"/>
</dbReference>
<evidence type="ECO:0000256" key="1">
    <source>
        <dbReference type="ARBA" id="ARBA00004162"/>
    </source>
</evidence>
<evidence type="ECO:0000256" key="8">
    <source>
        <dbReference type="ARBA" id="ARBA00022824"/>
    </source>
</evidence>
<dbReference type="InterPro" id="IPR023213">
    <property type="entry name" value="CAT-like_dom_sf"/>
</dbReference>
<evidence type="ECO:0000256" key="13">
    <source>
        <dbReference type="ARBA" id="ARBA00047604"/>
    </source>
</evidence>
<dbReference type="Pfam" id="PF03007">
    <property type="entry name" value="WS_DGAT_cat"/>
    <property type="match status" value="1"/>
</dbReference>
<comment type="pathway">
    <text evidence="4">Lipid metabolism.</text>
</comment>
<name>A0A6J0JRQ7_RAPSA</name>
<dbReference type="PANTHER" id="PTHR31650">
    <property type="entry name" value="O-ACYLTRANSFERASE (WSD1-LIKE) FAMILY PROTEIN"/>
    <property type="match status" value="1"/>
</dbReference>
<proteinExistence type="inferred from homology"/>
<comment type="similarity">
    <text evidence="12">In the N-terminal section; belongs to the long-chain O-acyltransferase family.</text>
</comment>
<evidence type="ECO:0000256" key="7">
    <source>
        <dbReference type="ARBA" id="ARBA00022692"/>
    </source>
</evidence>
<feature type="transmembrane region" description="Helical" evidence="15">
    <location>
        <begin position="238"/>
        <end position="256"/>
    </location>
</feature>
<feature type="domain" description="O-acyltransferase WSD1 C-terminal" evidence="17">
    <location>
        <begin position="386"/>
        <end position="530"/>
    </location>
</feature>
<feature type="domain" description="O-acyltransferase WSD1-like N-terminal" evidence="16">
    <location>
        <begin position="93"/>
        <end position="315"/>
    </location>
</feature>
<dbReference type="GO" id="GO:0004144">
    <property type="term" value="F:diacylglycerol O-acyltransferase activity"/>
    <property type="evidence" value="ECO:0007669"/>
    <property type="project" value="UniProtKB-EC"/>
</dbReference>
<keyword evidence="8" id="KW-0256">Endoplasmic reticulum</keyword>
<dbReference type="InterPro" id="IPR004255">
    <property type="entry name" value="O-acyltransferase_WSD1_N"/>
</dbReference>
<dbReference type="GO" id="GO:0047196">
    <property type="term" value="F:long-chain-alcohol O-fatty-acyltransferase activity"/>
    <property type="evidence" value="ECO:0007669"/>
    <property type="project" value="UniProtKB-EC"/>
</dbReference>
<keyword evidence="5" id="KW-1003">Cell membrane</keyword>
<evidence type="ECO:0000256" key="6">
    <source>
        <dbReference type="ARBA" id="ARBA00022679"/>
    </source>
</evidence>
<gene>
    <name evidence="19" type="primary">LOC108809804</name>
</gene>
<evidence type="ECO:0000313" key="18">
    <source>
        <dbReference type="Proteomes" id="UP000504610"/>
    </source>
</evidence>
<evidence type="ECO:0000256" key="14">
    <source>
        <dbReference type="ARBA" id="ARBA00048109"/>
    </source>
</evidence>
<keyword evidence="11" id="KW-0012">Acyltransferase</keyword>
<dbReference type="Gene3D" id="3.30.559.10">
    <property type="entry name" value="Chloramphenicol acetyltransferase-like domain"/>
    <property type="match status" value="1"/>
</dbReference>
<protein>
    <submittedName>
        <fullName evidence="19">Wax ester synthase/diacylglycerol acyltransferase 6-like</fullName>
    </submittedName>
</protein>
<dbReference type="PANTHER" id="PTHR31650:SF80">
    <property type="entry name" value="WAX ESTER SYNTHASE_DIACYLGLYCEROL ACYLTRANSFERASE 6"/>
    <property type="match status" value="1"/>
</dbReference>
<dbReference type="SUPFAM" id="SSF52777">
    <property type="entry name" value="CoA-dependent acyltransferases"/>
    <property type="match status" value="1"/>
</dbReference>
<dbReference type="UniPathway" id="UPA00282"/>
<evidence type="ECO:0000256" key="3">
    <source>
        <dbReference type="ARBA" id="ARBA00004771"/>
    </source>
</evidence>